<comment type="similarity">
    <text evidence="2 9">Belongs to the nucleoporin Nup85 family.</text>
</comment>
<dbReference type="InParanoid" id="Q757T5"/>
<organism evidence="10 11">
    <name type="scientific">Eremothecium gossypii (strain ATCC 10895 / CBS 109.51 / FGSC 9923 / NRRL Y-1056)</name>
    <name type="common">Yeast</name>
    <name type="synonym">Ashbya gossypii</name>
    <dbReference type="NCBI Taxonomy" id="284811"/>
    <lineage>
        <taxon>Eukaryota</taxon>
        <taxon>Fungi</taxon>
        <taxon>Dikarya</taxon>
        <taxon>Ascomycota</taxon>
        <taxon>Saccharomycotina</taxon>
        <taxon>Saccharomycetes</taxon>
        <taxon>Saccharomycetales</taxon>
        <taxon>Saccharomycetaceae</taxon>
        <taxon>Eremothecium</taxon>
    </lineage>
</organism>
<dbReference type="STRING" id="284811.Q757T5"/>
<evidence type="ECO:0000256" key="6">
    <source>
        <dbReference type="ARBA" id="ARBA00023010"/>
    </source>
</evidence>
<dbReference type="OrthoDB" id="17644at2759"/>
<accession>Q757T5</accession>
<name>Q757T5_EREGS</name>
<keyword evidence="4 9" id="KW-0509">mRNA transport</keyword>
<dbReference type="OMA" id="VKHYSWM"/>
<evidence type="ECO:0000256" key="5">
    <source>
        <dbReference type="ARBA" id="ARBA00022927"/>
    </source>
</evidence>
<dbReference type="EMBL" id="AE016818">
    <property type="protein sequence ID" value="AAS52612.2"/>
    <property type="molecule type" value="Genomic_DNA"/>
</dbReference>
<keyword evidence="9" id="KW-0472">Membrane</keyword>
<dbReference type="GO" id="GO:0017056">
    <property type="term" value="F:structural constituent of nuclear pore"/>
    <property type="evidence" value="ECO:0000318"/>
    <property type="project" value="GO_Central"/>
</dbReference>
<evidence type="ECO:0000313" key="10">
    <source>
        <dbReference type="EMBL" id="AAS52612.2"/>
    </source>
</evidence>
<keyword evidence="3 9" id="KW-0813">Transport</keyword>
<dbReference type="GeneID" id="4620980"/>
<reference evidence="10 11" key="1">
    <citation type="journal article" date="2004" name="Science">
        <title>The Ashbya gossypii genome as a tool for mapping the ancient Saccharomyces cerevisiae genome.</title>
        <authorList>
            <person name="Dietrich F.S."/>
            <person name="Voegeli S."/>
            <person name="Brachat S."/>
            <person name="Lerch A."/>
            <person name="Gates K."/>
            <person name="Steiner S."/>
            <person name="Mohr C."/>
            <person name="Pohlmann R."/>
            <person name="Luedi P."/>
            <person name="Choi S."/>
            <person name="Wing R.A."/>
            <person name="Flavier A."/>
            <person name="Gaffney T.D."/>
            <person name="Philippsen P."/>
        </authorList>
    </citation>
    <scope>NUCLEOTIDE SEQUENCE [LARGE SCALE GENOMIC DNA]</scope>
    <source>
        <strain evidence="11">ATCC 10895 / CBS 109.51 / FGSC 9923 / NRRL Y-1056</strain>
    </source>
</reference>
<dbReference type="HOGENOM" id="CLU_019986_0_0_1"/>
<dbReference type="RefSeq" id="NP_984788.2">
    <property type="nucleotide sequence ID" value="NM_210142.2"/>
</dbReference>
<comment type="subunit">
    <text evidence="9">Component of the nuclear pore complex (NPC).</text>
</comment>
<dbReference type="PANTHER" id="PTHR13373">
    <property type="entry name" value="FROUNT PROTEIN-RELATED"/>
    <property type="match status" value="1"/>
</dbReference>
<dbReference type="DNASU" id="4620980"/>
<protein>
    <recommendedName>
        <fullName evidence="9">Nuclear pore complex protein Nup85</fullName>
    </recommendedName>
</protein>
<keyword evidence="11" id="KW-1185">Reference proteome</keyword>
<dbReference type="Proteomes" id="UP000000591">
    <property type="component" value="Chromosome V"/>
</dbReference>
<dbReference type="GO" id="GO:0031080">
    <property type="term" value="C:nuclear pore outer ring"/>
    <property type="evidence" value="ECO:0000318"/>
    <property type="project" value="GO_Central"/>
</dbReference>
<sequence>MSKMANEMLLDIDGMDFVEDEDMGAEGELQFSFDPVSNAPMVSFPSTQQPDLEKLRFKFAPVLSRSFAFNGGSRTGTLYGVQVPYVDNSKEFSQYAAKLFEVYKSLGADKQFAVPTIGLINHTSTLEHNQTVNLALEAIVSELELFIESLKYSGRQQRLVDLEECLSILNCLKTVQFTLDSEEENSRAKFIDSLISWVNRTDGEPSEAVIAKVLGDGKQTPILENPYFWRLLCQLIIRGLFDQAVAAIEKSELLSYLADKCSATHTMVQDMVNLLQGYPRELEPVYREWKDLVLQLHLNWSQSEHKISIELASSLEDCLLIMCGNKSKIIYYSKTWYECYCGLMLYYIPSLQLSEEYLQLVLKEHPLDVTSPWEQACVSIITGKIYSILPVLDSLDSCTAAFTAAICEAKGLLENDLLDDGGLEVSNTGDEMFGLGNTMASYLLNQFALSIVTYEDKNLWAVAIGIIYLTPNYSDAAKRMMIAELLPHYPFQTNDDIEWMLTICAKWKLPQIARTIYRVLGQEALYLNNIIEAISNFSKAGEFEWVKHYSWMIFEASILQGAPLEDEVVNSIVTGEYESAIPKELVEVMVTPAMKQSLSPYAVLFNFFRATEDGRWAEALELLLSLIEFTYLPPQYLILLIGRFLYPLFLQDESKMFKEQDVLRVIKALEQFHDRPDEITTAMYKELLVKVDTLPKDPLNLINAIRTKLSLKLCHQFM</sequence>
<dbReference type="Pfam" id="PF07575">
    <property type="entry name" value="Nucleopor_Nup85"/>
    <property type="match status" value="1"/>
</dbReference>
<dbReference type="AlphaFoldDB" id="Q757T5"/>
<evidence type="ECO:0000256" key="3">
    <source>
        <dbReference type="ARBA" id="ARBA00022448"/>
    </source>
</evidence>
<comment type="function">
    <text evidence="9">Functions as a component of the nuclear pore complex (NPC).</text>
</comment>
<gene>
    <name evidence="10" type="ORF">AGOS_AEL073C</name>
</gene>
<dbReference type="PANTHER" id="PTHR13373:SF21">
    <property type="entry name" value="NUCLEAR PORE COMPLEX PROTEIN NUP85"/>
    <property type="match status" value="1"/>
</dbReference>
<reference evidence="11" key="2">
    <citation type="journal article" date="2013" name="G3 (Bethesda)">
        <title>Genomes of Ashbya fungi isolated from insects reveal four mating-type loci, numerous translocations, lack of transposons, and distinct gene duplications.</title>
        <authorList>
            <person name="Dietrich F.S."/>
            <person name="Voegeli S."/>
            <person name="Kuo S."/>
            <person name="Philippsen P."/>
        </authorList>
    </citation>
    <scope>GENOME REANNOTATION</scope>
    <source>
        <strain evidence="11">ATCC 10895 / CBS 109.51 / FGSC 9923 / NRRL Y-1056</strain>
    </source>
</reference>
<evidence type="ECO:0000256" key="1">
    <source>
        <dbReference type="ARBA" id="ARBA00004567"/>
    </source>
</evidence>
<keyword evidence="6 9" id="KW-0811">Translocation</keyword>
<dbReference type="GO" id="GO:0031965">
    <property type="term" value="C:nuclear membrane"/>
    <property type="evidence" value="ECO:0007669"/>
    <property type="project" value="UniProtKB-UniRule"/>
</dbReference>
<evidence type="ECO:0000256" key="8">
    <source>
        <dbReference type="ARBA" id="ARBA00023242"/>
    </source>
</evidence>
<dbReference type="GO" id="GO:0006406">
    <property type="term" value="P:mRNA export from nucleus"/>
    <property type="evidence" value="ECO:0000318"/>
    <property type="project" value="GO_Central"/>
</dbReference>
<evidence type="ECO:0000256" key="9">
    <source>
        <dbReference type="RuleBase" id="RU365073"/>
    </source>
</evidence>
<dbReference type="FunCoup" id="Q757T5">
    <property type="interactions" value="160"/>
</dbReference>
<dbReference type="eggNOG" id="KOG2271">
    <property type="taxonomic scope" value="Eukaryota"/>
</dbReference>
<evidence type="ECO:0000313" key="11">
    <source>
        <dbReference type="Proteomes" id="UP000000591"/>
    </source>
</evidence>
<dbReference type="KEGG" id="ago:AGOS_AEL073C"/>
<evidence type="ECO:0000256" key="2">
    <source>
        <dbReference type="ARBA" id="ARBA00005573"/>
    </source>
</evidence>
<evidence type="ECO:0000256" key="4">
    <source>
        <dbReference type="ARBA" id="ARBA00022816"/>
    </source>
</evidence>
<keyword evidence="7 9" id="KW-0906">Nuclear pore complex</keyword>
<evidence type="ECO:0000256" key="7">
    <source>
        <dbReference type="ARBA" id="ARBA00023132"/>
    </source>
</evidence>
<dbReference type="GO" id="GO:0045893">
    <property type="term" value="P:positive regulation of DNA-templated transcription"/>
    <property type="evidence" value="ECO:0000318"/>
    <property type="project" value="GO_Central"/>
</dbReference>
<keyword evidence="5 9" id="KW-0653">Protein transport</keyword>
<proteinExistence type="inferred from homology"/>
<keyword evidence="8 9" id="KW-0539">Nucleus</keyword>
<dbReference type="InterPro" id="IPR011502">
    <property type="entry name" value="Nucleoporin_Nup85"/>
</dbReference>
<dbReference type="GO" id="GO:0006606">
    <property type="term" value="P:protein import into nucleus"/>
    <property type="evidence" value="ECO:0000318"/>
    <property type="project" value="GO_Central"/>
</dbReference>
<comment type="subcellular location">
    <subcellularLocation>
        <location evidence="1 9">Nucleus</location>
        <location evidence="1 9">Nuclear pore complex</location>
    </subcellularLocation>
</comment>